<feature type="domain" description="Helicase ATP-binding" evidence="1">
    <location>
        <begin position="47"/>
        <end position="206"/>
    </location>
</feature>
<dbReference type="EMBL" id="BAABLO010000011">
    <property type="protein sequence ID" value="GAA4723807.1"/>
    <property type="molecule type" value="Genomic_DNA"/>
</dbReference>
<keyword evidence="3" id="KW-1185">Reference proteome</keyword>
<dbReference type="PANTHER" id="PTHR47396:SF2">
    <property type="entry name" value="HELICASE ATP-BINDING DOMAIN-CONTAINING PROTEIN"/>
    <property type="match status" value="1"/>
</dbReference>
<dbReference type="InterPro" id="IPR006935">
    <property type="entry name" value="Helicase/UvrB_N"/>
</dbReference>
<dbReference type="InterPro" id="IPR050742">
    <property type="entry name" value="Helicase_Restrict-Modif_Enz"/>
</dbReference>
<sequence>MSFRDSGYRGSPMSTAAASHLSPAFPERAAWGTASKLRAWQQAALSSYLQSDPRDFLAVATPGAGKTTYALRLATELLGRGTISAVTIVAPTEHLKTQWAEAAARVGIHIDPKFSNSSARHSSEYHGVALTYAQVASRPSLHRTRTESAPTLVILDEIHHGGDNLSWGDAIREAFEPAARRLALTGTPFRSDTSPIPFVTYAEDRDGIRRSSADYTYGYAEALRDGVVRPVLFLAYGGAMRWRTKAGDEIAARLGEMLTKDAMAHAWRTALDPKGEWIPSVLAAADKRLTEVRRGVPDAGGLVIASNQTSARAYARILESITGEKVTTVLSDDAGSSERIEEYAAGDSRWMVAVRMVSEGVDVPRLCVGVYATSTSTPLFFAQAVGRFVRARRRGETASVFLPSVPVILEHAARLEDERDHALDRPQKDDGSAAAMWAEEDALLEAANRTTRTPDIDQLTFEALESDAEFDHVLFDAKQFGLNAVVGSEEEQEYLGLPGLLEPDQMAVLLHERQTAQHGRRPKVAEAPVSAHRALAAQRKELNKLVAAYARKNNAPHGVVHNDLRRACGGPSLEEATSDQVTARIEKIRAWFVGRR</sequence>
<dbReference type="InterPro" id="IPR027417">
    <property type="entry name" value="P-loop_NTPase"/>
</dbReference>
<dbReference type="PANTHER" id="PTHR47396">
    <property type="entry name" value="TYPE I RESTRICTION ENZYME ECOKI R PROTEIN"/>
    <property type="match status" value="1"/>
</dbReference>
<dbReference type="GO" id="GO:0004386">
    <property type="term" value="F:helicase activity"/>
    <property type="evidence" value="ECO:0007669"/>
    <property type="project" value="UniProtKB-KW"/>
</dbReference>
<keyword evidence="2" id="KW-0547">Nucleotide-binding</keyword>
<organism evidence="2 3">
    <name type="scientific">Pedococcus ginsenosidimutans</name>
    <dbReference type="NCBI Taxonomy" id="490570"/>
    <lineage>
        <taxon>Bacteria</taxon>
        <taxon>Bacillati</taxon>
        <taxon>Actinomycetota</taxon>
        <taxon>Actinomycetes</taxon>
        <taxon>Micrococcales</taxon>
        <taxon>Intrasporangiaceae</taxon>
        <taxon>Pedococcus</taxon>
    </lineage>
</organism>
<dbReference type="SUPFAM" id="SSF52540">
    <property type="entry name" value="P-loop containing nucleoside triphosphate hydrolases"/>
    <property type="match status" value="2"/>
</dbReference>
<evidence type="ECO:0000313" key="2">
    <source>
        <dbReference type="EMBL" id="GAA4723807.1"/>
    </source>
</evidence>
<keyword evidence="2" id="KW-0378">Hydrolase</keyword>
<accession>A0ABP8YAC2</accession>
<dbReference type="SMART" id="SM00487">
    <property type="entry name" value="DEXDc"/>
    <property type="match status" value="1"/>
</dbReference>
<keyword evidence="2" id="KW-0067">ATP-binding</keyword>
<proteinExistence type="predicted"/>
<keyword evidence="2" id="KW-0347">Helicase</keyword>
<dbReference type="PROSITE" id="PS51192">
    <property type="entry name" value="HELICASE_ATP_BIND_1"/>
    <property type="match status" value="1"/>
</dbReference>
<evidence type="ECO:0000259" key="1">
    <source>
        <dbReference type="PROSITE" id="PS51192"/>
    </source>
</evidence>
<dbReference type="Proteomes" id="UP001500556">
    <property type="component" value="Unassembled WGS sequence"/>
</dbReference>
<name>A0ABP8YAC2_9MICO</name>
<dbReference type="Pfam" id="PF04851">
    <property type="entry name" value="ResIII"/>
    <property type="match status" value="1"/>
</dbReference>
<comment type="caution">
    <text evidence="2">The sequence shown here is derived from an EMBL/GenBank/DDBJ whole genome shotgun (WGS) entry which is preliminary data.</text>
</comment>
<protein>
    <submittedName>
        <fullName evidence="2">DEAD/DEAH box helicase</fullName>
    </submittedName>
</protein>
<reference evidence="3" key="1">
    <citation type="journal article" date="2019" name="Int. J. Syst. Evol. Microbiol.">
        <title>The Global Catalogue of Microorganisms (GCM) 10K type strain sequencing project: providing services to taxonomists for standard genome sequencing and annotation.</title>
        <authorList>
            <consortium name="The Broad Institute Genomics Platform"/>
            <consortium name="The Broad Institute Genome Sequencing Center for Infectious Disease"/>
            <person name="Wu L."/>
            <person name="Ma J."/>
        </authorList>
    </citation>
    <scope>NUCLEOTIDE SEQUENCE [LARGE SCALE GENOMIC DNA]</scope>
    <source>
        <strain evidence="3">JCM 18961</strain>
    </source>
</reference>
<dbReference type="InterPro" id="IPR014001">
    <property type="entry name" value="Helicase_ATP-bd"/>
</dbReference>
<evidence type="ECO:0000313" key="3">
    <source>
        <dbReference type="Proteomes" id="UP001500556"/>
    </source>
</evidence>
<gene>
    <name evidence="2" type="ORF">GCM10025782_22220</name>
</gene>
<dbReference type="Gene3D" id="3.40.50.300">
    <property type="entry name" value="P-loop containing nucleotide triphosphate hydrolases"/>
    <property type="match status" value="2"/>
</dbReference>